<evidence type="ECO:0000256" key="5">
    <source>
        <dbReference type="ARBA" id="ARBA00023180"/>
    </source>
</evidence>
<dbReference type="InterPro" id="IPR015919">
    <property type="entry name" value="Cadherin-like_sf"/>
</dbReference>
<proteinExistence type="predicted"/>
<accession>A0A816DQP9</accession>
<evidence type="ECO:0000259" key="8">
    <source>
        <dbReference type="PROSITE" id="PS50268"/>
    </source>
</evidence>
<dbReference type="CDD" id="cd11304">
    <property type="entry name" value="Cadherin_repeat"/>
    <property type="match status" value="1"/>
</dbReference>
<evidence type="ECO:0000256" key="7">
    <source>
        <dbReference type="SAM" id="SignalP"/>
    </source>
</evidence>
<sequence length="135" mass="15206">MSISLFLLTLLLLIQSIHTAIQRLPPISLHEQSSIGTSIYDLSRIYPSTSKNLIQFAFLSDTSPHNSFFIVDSLTGRISIKRMIDREELCQTHICNCDRCLLTLELIASSQTVDILSLEITIENINDNQPIFPVS</sequence>
<dbReference type="EMBL" id="CAJNOR010008757">
    <property type="protein sequence ID" value="CAF1637189.1"/>
    <property type="molecule type" value="Genomic_DNA"/>
</dbReference>
<keyword evidence="4" id="KW-0472">Membrane</keyword>
<dbReference type="PROSITE" id="PS50268">
    <property type="entry name" value="CADHERIN_2"/>
    <property type="match status" value="1"/>
</dbReference>
<dbReference type="InterPro" id="IPR050174">
    <property type="entry name" value="Protocadherin/Cadherin-CA"/>
</dbReference>
<evidence type="ECO:0000256" key="1">
    <source>
        <dbReference type="ARBA" id="ARBA00004167"/>
    </source>
</evidence>
<organism evidence="9 10">
    <name type="scientific">Adineta ricciae</name>
    <name type="common">Rotifer</name>
    <dbReference type="NCBI Taxonomy" id="249248"/>
    <lineage>
        <taxon>Eukaryota</taxon>
        <taxon>Metazoa</taxon>
        <taxon>Spiralia</taxon>
        <taxon>Gnathifera</taxon>
        <taxon>Rotifera</taxon>
        <taxon>Eurotatoria</taxon>
        <taxon>Bdelloidea</taxon>
        <taxon>Adinetida</taxon>
        <taxon>Adinetidae</taxon>
        <taxon>Adineta</taxon>
    </lineage>
</organism>
<keyword evidence="6" id="KW-0106">Calcium</keyword>
<dbReference type="PANTHER" id="PTHR24028:SF328">
    <property type="entry name" value="CADHERIN-3"/>
    <property type="match status" value="1"/>
</dbReference>
<evidence type="ECO:0000256" key="4">
    <source>
        <dbReference type="ARBA" id="ARBA00022989"/>
    </source>
</evidence>
<dbReference type="InterPro" id="IPR013164">
    <property type="entry name" value="Cadherin_N"/>
</dbReference>
<keyword evidence="3" id="KW-0130">Cell adhesion</keyword>
<evidence type="ECO:0000256" key="6">
    <source>
        <dbReference type="PROSITE-ProRule" id="PRU00043"/>
    </source>
</evidence>
<name>A0A816DQP9_ADIRI</name>
<evidence type="ECO:0000313" key="9">
    <source>
        <dbReference type="EMBL" id="CAF1637189.1"/>
    </source>
</evidence>
<dbReference type="PRINTS" id="PR00205">
    <property type="entry name" value="CADHERIN"/>
</dbReference>
<dbReference type="Pfam" id="PF08266">
    <property type="entry name" value="Cadherin_2"/>
    <property type="match status" value="1"/>
</dbReference>
<keyword evidence="2" id="KW-0812">Transmembrane</keyword>
<feature type="signal peptide" evidence="7">
    <location>
        <begin position="1"/>
        <end position="19"/>
    </location>
</feature>
<dbReference type="Proteomes" id="UP000663828">
    <property type="component" value="Unassembled WGS sequence"/>
</dbReference>
<gene>
    <name evidence="9" type="ORF">XAT740_LOCUS52673</name>
</gene>
<feature type="non-terminal residue" evidence="9">
    <location>
        <position position="135"/>
    </location>
</feature>
<reference evidence="9" key="1">
    <citation type="submission" date="2021-02" db="EMBL/GenBank/DDBJ databases">
        <authorList>
            <person name="Nowell W R."/>
        </authorList>
    </citation>
    <scope>NUCLEOTIDE SEQUENCE</scope>
</reference>
<dbReference type="Gene3D" id="2.60.40.60">
    <property type="entry name" value="Cadherins"/>
    <property type="match status" value="1"/>
</dbReference>
<feature type="chain" id="PRO_5032308749" description="Cadherin domain-containing protein" evidence="7">
    <location>
        <begin position="20"/>
        <end position="135"/>
    </location>
</feature>
<dbReference type="InterPro" id="IPR002126">
    <property type="entry name" value="Cadherin-like_dom"/>
</dbReference>
<keyword evidence="5" id="KW-0325">Glycoprotein</keyword>
<dbReference type="SUPFAM" id="SSF49313">
    <property type="entry name" value="Cadherin-like"/>
    <property type="match status" value="1"/>
</dbReference>
<protein>
    <recommendedName>
        <fullName evidence="8">Cadherin domain-containing protein</fullName>
    </recommendedName>
</protein>
<comment type="caution">
    <text evidence="9">The sequence shown here is derived from an EMBL/GenBank/DDBJ whole genome shotgun (WGS) entry which is preliminary data.</text>
</comment>
<dbReference type="PANTHER" id="PTHR24028">
    <property type="entry name" value="CADHERIN-87A"/>
    <property type="match status" value="1"/>
</dbReference>
<dbReference type="AlphaFoldDB" id="A0A816DQP9"/>
<dbReference type="GO" id="GO:0005886">
    <property type="term" value="C:plasma membrane"/>
    <property type="evidence" value="ECO:0007669"/>
    <property type="project" value="TreeGrafter"/>
</dbReference>
<evidence type="ECO:0000256" key="3">
    <source>
        <dbReference type="ARBA" id="ARBA00022889"/>
    </source>
</evidence>
<evidence type="ECO:0000256" key="2">
    <source>
        <dbReference type="ARBA" id="ARBA00022692"/>
    </source>
</evidence>
<evidence type="ECO:0000313" key="10">
    <source>
        <dbReference type="Proteomes" id="UP000663828"/>
    </source>
</evidence>
<keyword evidence="7" id="KW-0732">Signal</keyword>
<keyword evidence="10" id="KW-1185">Reference proteome</keyword>
<dbReference type="GO" id="GO:0005509">
    <property type="term" value="F:calcium ion binding"/>
    <property type="evidence" value="ECO:0007669"/>
    <property type="project" value="UniProtKB-UniRule"/>
</dbReference>
<dbReference type="GO" id="GO:0007156">
    <property type="term" value="P:homophilic cell adhesion via plasma membrane adhesion molecules"/>
    <property type="evidence" value="ECO:0007669"/>
    <property type="project" value="InterPro"/>
</dbReference>
<keyword evidence="4" id="KW-1133">Transmembrane helix</keyword>
<feature type="domain" description="Cadherin" evidence="8">
    <location>
        <begin position="21"/>
        <end position="132"/>
    </location>
</feature>
<comment type="subcellular location">
    <subcellularLocation>
        <location evidence="1">Membrane</location>
        <topology evidence="1">Single-pass membrane protein</topology>
    </subcellularLocation>
</comment>